<proteinExistence type="predicted"/>
<dbReference type="EMBL" id="MAJD01000001">
    <property type="protein sequence ID" value="OBX35774.1"/>
    <property type="molecule type" value="Genomic_DNA"/>
</dbReference>
<protein>
    <submittedName>
        <fullName evidence="2">HTH-type transcriptional regulator NorG</fullName>
    </submittedName>
</protein>
<accession>A0A1B8P0K9</accession>
<dbReference type="PANTHER" id="PTHR46577">
    <property type="entry name" value="HTH-TYPE TRANSCRIPTIONAL REGULATORY PROTEIN GABR"/>
    <property type="match status" value="1"/>
</dbReference>
<dbReference type="InterPro" id="IPR051446">
    <property type="entry name" value="HTH_trans_reg/aminotransferase"/>
</dbReference>
<dbReference type="Proteomes" id="UP000092504">
    <property type="component" value="Unassembled WGS sequence"/>
</dbReference>
<organism evidence="2 3">
    <name type="scientific">Halomonas elongata</name>
    <dbReference type="NCBI Taxonomy" id="2746"/>
    <lineage>
        <taxon>Bacteria</taxon>
        <taxon>Pseudomonadati</taxon>
        <taxon>Pseudomonadota</taxon>
        <taxon>Gammaproteobacteria</taxon>
        <taxon>Oceanospirillales</taxon>
        <taxon>Halomonadaceae</taxon>
        <taxon>Halomonas</taxon>
    </lineage>
</organism>
<dbReference type="GO" id="GO:0030170">
    <property type="term" value="F:pyridoxal phosphate binding"/>
    <property type="evidence" value="ECO:0007669"/>
    <property type="project" value="InterPro"/>
</dbReference>
<evidence type="ECO:0000313" key="2">
    <source>
        <dbReference type="EMBL" id="OBX35774.1"/>
    </source>
</evidence>
<dbReference type="InterPro" id="IPR015421">
    <property type="entry name" value="PyrdxlP-dep_Trfase_major"/>
</dbReference>
<dbReference type="AlphaFoldDB" id="A0A1B8P0K9"/>
<feature type="domain" description="Aminotransferase class I/classII large" evidence="1">
    <location>
        <begin position="8"/>
        <end position="236"/>
    </location>
</feature>
<gene>
    <name evidence="2" type="primary">norG</name>
    <name evidence="2" type="ORF">A8U91_00108</name>
</gene>
<comment type="caution">
    <text evidence="2">The sequence shown here is derived from an EMBL/GenBank/DDBJ whole genome shotgun (WGS) entry which is preliminary data.</text>
</comment>
<sequence length="240" mass="26902">MRRTAEGPDPEHLEALLERYSPKLFFCNSVFHNPTGTTLSPAVAHRVLQLAERHDMRIVEDDIYADFQHDPTPRLASLDGIRRVIYVGSFSKSLSCSLRVGFIAAPPGMLKPLVDVKMLSNIATSPFAEQVVATLLRNGAYRKLMERLRVRLAAQMARAMQLVREGGWEIYAVPRGGMFLWVRHPDVESSSELVALARRRSIRLSPGHVFLPDADDSPWLRINVAYTSDPEAAAFLRAPL</sequence>
<evidence type="ECO:0000313" key="3">
    <source>
        <dbReference type="Proteomes" id="UP000092504"/>
    </source>
</evidence>
<dbReference type="CDD" id="cd00609">
    <property type="entry name" value="AAT_like"/>
    <property type="match status" value="1"/>
</dbReference>
<dbReference type="PATRIC" id="fig|2746.7.peg.114"/>
<dbReference type="InterPro" id="IPR015424">
    <property type="entry name" value="PyrdxlP-dep_Trfase"/>
</dbReference>
<dbReference type="InterPro" id="IPR004839">
    <property type="entry name" value="Aminotransferase_I/II_large"/>
</dbReference>
<evidence type="ECO:0000259" key="1">
    <source>
        <dbReference type="Pfam" id="PF00155"/>
    </source>
</evidence>
<dbReference type="Pfam" id="PF00155">
    <property type="entry name" value="Aminotran_1_2"/>
    <property type="match status" value="1"/>
</dbReference>
<dbReference type="Gene3D" id="3.40.640.10">
    <property type="entry name" value="Type I PLP-dependent aspartate aminotransferase-like (Major domain)"/>
    <property type="match status" value="1"/>
</dbReference>
<name>A0A1B8P0K9_HALEL</name>
<dbReference type="SUPFAM" id="SSF53383">
    <property type="entry name" value="PLP-dependent transferases"/>
    <property type="match status" value="1"/>
</dbReference>
<dbReference type="Gene3D" id="3.90.1150.10">
    <property type="entry name" value="Aspartate Aminotransferase, domain 1"/>
    <property type="match status" value="1"/>
</dbReference>
<dbReference type="InterPro" id="IPR015422">
    <property type="entry name" value="PyrdxlP-dep_Trfase_small"/>
</dbReference>
<dbReference type="PANTHER" id="PTHR46577:SF2">
    <property type="entry name" value="TRANSCRIPTIONAL REGULATORY PROTEIN"/>
    <property type="match status" value="1"/>
</dbReference>
<reference evidence="2 3" key="1">
    <citation type="submission" date="2016-06" db="EMBL/GenBank/DDBJ databases">
        <title>Genome sequence of halotolerant plant growth promoting strain of Halomonas elongata HEK1 isolated from salterns of Rann of Kutch, Gujarat, India.</title>
        <authorList>
            <person name="Gaba S."/>
            <person name="Singh R.N."/>
            <person name="Abrol S."/>
            <person name="Kaushik R."/>
            <person name="Saxena A.K."/>
        </authorList>
    </citation>
    <scope>NUCLEOTIDE SEQUENCE [LARGE SCALE GENOMIC DNA]</scope>
    <source>
        <strain evidence="2 3">HEK1</strain>
    </source>
</reference>